<dbReference type="CDD" id="cd17511">
    <property type="entry name" value="YbjN_AmyR-like"/>
    <property type="match status" value="1"/>
</dbReference>
<evidence type="ECO:0000313" key="2">
    <source>
        <dbReference type="EMBL" id="MDY8109619.1"/>
    </source>
</evidence>
<keyword evidence="3" id="KW-1185">Reference proteome</keyword>
<gene>
    <name evidence="2" type="ORF">U0C82_10770</name>
</gene>
<dbReference type="Proteomes" id="UP001294412">
    <property type="component" value="Unassembled WGS sequence"/>
</dbReference>
<organism evidence="2 3">
    <name type="scientific">Fulvimarina uroteuthidis</name>
    <dbReference type="NCBI Taxonomy" id="3098149"/>
    <lineage>
        <taxon>Bacteria</taxon>
        <taxon>Pseudomonadati</taxon>
        <taxon>Pseudomonadota</taxon>
        <taxon>Alphaproteobacteria</taxon>
        <taxon>Hyphomicrobiales</taxon>
        <taxon>Aurantimonadaceae</taxon>
        <taxon>Fulvimarina</taxon>
    </lineage>
</organism>
<name>A0ABU5I2N4_9HYPH</name>
<feature type="chain" id="PRO_5045098206" evidence="1">
    <location>
        <begin position="25"/>
        <end position="170"/>
    </location>
</feature>
<feature type="signal peptide" evidence="1">
    <location>
        <begin position="1"/>
        <end position="24"/>
    </location>
</feature>
<evidence type="ECO:0000256" key="1">
    <source>
        <dbReference type="SAM" id="SignalP"/>
    </source>
</evidence>
<protein>
    <submittedName>
        <fullName evidence="2">YbjN domain-containing protein</fullName>
    </submittedName>
</protein>
<dbReference type="InterPro" id="IPR019660">
    <property type="entry name" value="Put_sensory_transdc_reg_YbjN"/>
</dbReference>
<comment type="caution">
    <text evidence="2">The sequence shown here is derived from an EMBL/GenBank/DDBJ whole genome shotgun (WGS) entry which is preliminary data.</text>
</comment>
<proteinExistence type="predicted"/>
<sequence>MSLIRFVSLAILSTAALGHVDARAASADATMARAEGEVLHADDVDAIRDLAEGYGAARVVELDNGDPAIVGEINGTDYQLFFLECDNGENCGALNFYAVWDVPTVSVGALNVWNRTAPFNKAYLTEQNRPVIEMNLPAKGGFQREQLDYVFEQWTIALAEFARTVIGGAP</sequence>
<reference evidence="2 3" key="1">
    <citation type="submission" date="2023-12" db="EMBL/GenBank/DDBJ databases">
        <title>Description of Novel Strain Fulvimarina sp. 2208YS6-2-32 isolated from Uroteuthis (Photololigo) edulis.</title>
        <authorList>
            <person name="Park J.-S."/>
        </authorList>
    </citation>
    <scope>NUCLEOTIDE SEQUENCE [LARGE SCALE GENOMIC DNA]</scope>
    <source>
        <strain evidence="2 3">2208YS6-2-32</strain>
    </source>
</reference>
<dbReference type="EMBL" id="JAXLPB010000003">
    <property type="protein sequence ID" value="MDY8109619.1"/>
    <property type="molecule type" value="Genomic_DNA"/>
</dbReference>
<dbReference type="Pfam" id="PF10722">
    <property type="entry name" value="YbjN"/>
    <property type="match status" value="1"/>
</dbReference>
<keyword evidence="1" id="KW-0732">Signal</keyword>
<evidence type="ECO:0000313" key="3">
    <source>
        <dbReference type="Proteomes" id="UP001294412"/>
    </source>
</evidence>
<accession>A0ABU5I2N4</accession>
<dbReference type="RefSeq" id="WP_322187102.1">
    <property type="nucleotide sequence ID" value="NZ_JAXLPB010000003.1"/>
</dbReference>